<name>A0AAE3TC21_9RHOB</name>
<dbReference type="EMBL" id="JARGYC010000080">
    <property type="protein sequence ID" value="MDF0603205.1"/>
    <property type="molecule type" value="Genomic_DNA"/>
</dbReference>
<sequence>MAIQIQRFTNAAWRVVLTLPTLNAKQEQAIRSADFPCRAIDCTADRVLVRNNAARAIPKPIPNKGVDRPMSFSPAKIPEIAPPSRVMRTRVEGTYPTFSDT</sequence>
<dbReference type="AlphaFoldDB" id="A0AAE3TC21"/>
<evidence type="ECO:0000313" key="3">
    <source>
        <dbReference type="Proteomes" id="UP001220964"/>
    </source>
</evidence>
<dbReference type="Proteomes" id="UP001220964">
    <property type="component" value="Unassembled WGS sequence"/>
</dbReference>
<evidence type="ECO:0000313" key="2">
    <source>
        <dbReference type="EMBL" id="MDF0603205.1"/>
    </source>
</evidence>
<keyword evidence="3" id="KW-1185">Reference proteome</keyword>
<proteinExistence type="predicted"/>
<dbReference type="RefSeq" id="WP_275569328.1">
    <property type="nucleotide sequence ID" value="NZ_JARGYC010000080.1"/>
</dbReference>
<reference evidence="2" key="1">
    <citation type="submission" date="2023-03" db="EMBL/GenBank/DDBJ databases">
        <title>Multiphase analysis and comparison of six strains from genera Psychromarinibacter, Lutimaribacter, and Maritimibacter, including a novel species: Psychromarinibacter sediminicola sp. nov.</title>
        <authorList>
            <person name="Wang Y.-H."/>
            <person name="Ye M.-Q."/>
            <person name="Du Z.-J."/>
        </authorList>
    </citation>
    <scope>NUCLEOTIDE SEQUENCE</scope>
    <source>
        <strain evidence="2">C21-152</strain>
    </source>
</reference>
<protein>
    <submittedName>
        <fullName evidence="2">Uncharacterized protein</fullName>
    </submittedName>
</protein>
<evidence type="ECO:0000256" key="1">
    <source>
        <dbReference type="SAM" id="MobiDB-lite"/>
    </source>
</evidence>
<accession>A0AAE3TC21</accession>
<feature type="region of interest" description="Disordered" evidence="1">
    <location>
        <begin position="58"/>
        <end position="78"/>
    </location>
</feature>
<gene>
    <name evidence="2" type="ORF">P1J78_20895</name>
</gene>
<comment type="caution">
    <text evidence="2">The sequence shown here is derived from an EMBL/GenBank/DDBJ whole genome shotgun (WGS) entry which is preliminary data.</text>
</comment>
<organism evidence="2 3">
    <name type="scientific">Psychromarinibacter sediminicola</name>
    <dbReference type="NCBI Taxonomy" id="3033385"/>
    <lineage>
        <taxon>Bacteria</taxon>
        <taxon>Pseudomonadati</taxon>
        <taxon>Pseudomonadota</taxon>
        <taxon>Alphaproteobacteria</taxon>
        <taxon>Rhodobacterales</taxon>
        <taxon>Paracoccaceae</taxon>
        <taxon>Psychromarinibacter</taxon>
    </lineage>
</organism>